<proteinExistence type="inferred from homology"/>
<dbReference type="GeneID" id="43646332"/>
<dbReference type="Gene3D" id="3.30.1780.10">
    <property type="entry name" value="ornithine cyclodeaminase, domain 1"/>
    <property type="match status" value="1"/>
</dbReference>
<dbReference type="RefSeq" id="XP_031913537.1">
    <property type="nucleotide sequence ID" value="XM_032062122.1"/>
</dbReference>
<sequence>MSEMSEIRILDNSTVHGLLINLSKAETVGFRQVVERTFEDFSVNGERQYQPMPSVANRPNGQNTLFRPFTSDTGIGTKITVEPPTRPDGKKDPLHGVIVLVDGKGYPKGLLSSEEVTGYRTSMNVMVPFSWRKHVGDIIIFGSGMQALWHTRLILMLRGSEVKSITYVSPMRDQAQQLIATVSAENSARWNANCSFEFIDNNAADFQQKLQLRLRNVDCIFCTTPSKKPLFPASYVTNRGSRQPLISAIGSWQADMIELDPELLNLAVAPNAGYNFLTGKDDGAILVDDREFALTNSGELVKSRTNAKDVIELGEILALRSGKLSPQSTREMAVEKTDRFVAEGLIIYKSVGVSLTDLTVSDAILKLAKERQQKL</sequence>
<dbReference type="OrthoDB" id="41492at2759"/>
<name>A0A5N6SWH1_ASPPS</name>
<dbReference type="EMBL" id="ML743577">
    <property type="protein sequence ID" value="KAE8137474.1"/>
    <property type="molecule type" value="Genomic_DNA"/>
</dbReference>
<evidence type="ECO:0000256" key="1">
    <source>
        <dbReference type="ARBA" id="ARBA00008903"/>
    </source>
</evidence>
<dbReference type="InterPro" id="IPR023401">
    <property type="entry name" value="ODC_N"/>
</dbReference>
<dbReference type="GO" id="GO:0005737">
    <property type="term" value="C:cytoplasm"/>
    <property type="evidence" value="ECO:0007669"/>
    <property type="project" value="TreeGrafter"/>
</dbReference>
<dbReference type="InterPro" id="IPR036291">
    <property type="entry name" value="NAD(P)-bd_dom_sf"/>
</dbReference>
<accession>A0A5N6SWH1</accession>
<dbReference type="PANTHER" id="PTHR13812">
    <property type="entry name" value="KETIMINE REDUCTASE MU-CRYSTALLIN"/>
    <property type="match status" value="1"/>
</dbReference>
<dbReference type="Gene3D" id="3.40.50.720">
    <property type="entry name" value="NAD(P)-binding Rossmann-like Domain"/>
    <property type="match status" value="1"/>
</dbReference>
<dbReference type="InterPro" id="IPR003462">
    <property type="entry name" value="ODC_Mu_crystall"/>
</dbReference>
<evidence type="ECO:0000313" key="3">
    <source>
        <dbReference type="Proteomes" id="UP000325672"/>
    </source>
</evidence>
<comment type="similarity">
    <text evidence="1">Belongs to the ornithine cyclodeaminase/mu-crystallin family.</text>
</comment>
<keyword evidence="3" id="KW-1185">Reference proteome</keyword>
<organism evidence="2 3">
    <name type="scientific">Aspergillus pseudotamarii</name>
    <dbReference type="NCBI Taxonomy" id="132259"/>
    <lineage>
        <taxon>Eukaryota</taxon>
        <taxon>Fungi</taxon>
        <taxon>Dikarya</taxon>
        <taxon>Ascomycota</taxon>
        <taxon>Pezizomycotina</taxon>
        <taxon>Eurotiomycetes</taxon>
        <taxon>Eurotiomycetidae</taxon>
        <taxon>Eurotiales</taxon>
        <taxon>Aspergillaceae</taxon>
        <taxon>Aspergillus</taxon>
        <taxon>Aspergillus subgen. Circumdati</taxon>
    </lineage>
</organism>
<gene>
    <name evidence="2" type="ORF">BDV38DRAFT_292917</name>
</gene>
<protein>
    <recommendedName>
        <fullName evidence="4">Shikimate/quinate 5-dehydrogenase</fullName>
    </recommendedName>
</protein>
<dbReference type="SUPFAM" id="SSF51735">
    <property type="entry name" value="NAD(P)-binding Rossmann-fold domains"/>
    <property type="match status" value="1"/>
</dbReference>
<evidence type="ECO:0008006" key="4">
    <source>
        <dbReference type="Google" id="ProtNLM"/>
    </source>
</evidence>
<dbReference type="PANTHER" id="PTHR13812:SF19">
    <property type="entry name" value="KETIMINE REDUCTASE MU-CRYSTALLIN"/>
    <property type="match status" value="1"/>
</dbReference>
<evidence type="ECO:0000313" key="2">
    <source>
        <dbReference type="EMBL" id="KAE8137474.1"/>
    </source>
</evidence>
<dbReference type="AlphaFoldDB" id="A0A5N6SWH1"/>
<reference evidence="2 3" key="1">
    <citation type="submission" date="2019-04" db="EMBL/GenBank/DDBJ databases">
        <title>Friends and foes A comparative genomics study of 23 Aspergillus species from section Flavi.</title>
        <authorList>
            <consortium name="DOE Joint Genome Institute"/>
            <person name="Kjaerbolling I."/>
            <person name="Vesth T."/>
            <person name="Frisvad J.C."/>
            <person name="Nybo J.L."/>
            <person name="Theobald S."/>
            <person name="Kildgaard S."/>
            <person name="Isbrandt T."/>
            <person name="Kuo A."/>
            <person name="Sato A."/>
            <person name="Lyhne E.K."/>
            <person name="Kogle M.E."/>
            <person name="Wiebenga A."/>
            <person name="Kun R.S."/>
            <person name="Lubbers R.J."/>
            <person name="Makela M.R."/>
            <person name="Barry K."/>
            <person name="Chovatia M."/>
            <person name="Clum A."/>
            <person name="Daum C."/>
            <person name="Haridas S."/>
            <person name="He G."/>
            <person name="LaButti K."/>
            <person name="Lipzen A."/>
            <person name="Mondo S."/>
            <person name="Riley R."/>
            <person name="Salamov A."/>
            <person name="Simmons B.A."/>
            <person name="Magnuson J.K."/>
            <person name="Henrissat B."/>
            <person name="Mortensen U.H."/>
            <person name="Larsen T.O."/>
            <person name="Devries R.P."/>
            <person name="Grigoriev I.V."/>
            <person name="Machida M."/>
            <person name="Baker S.E."/>
            <person name="Andersen M.R."/>
        </authorList>
    </citation>
    <scope>NUCLEOTIDE SEQUENCE [LARGE SCALE GENOMIC DNA]</scope>
    <source>
        <strain evidence="2 3">CBS 117625</strain>
    </source>
</reference>
<dbReference type="Proteomes" id="UP000325672">
    <property type="component" value="Unassembled WGS sequence"/>
</dbReference>